<proteinExistence type="inferred from homology"/>
<dbReference type="Gene3D" id="3.30.300.30">
    <property type="match status" value="1"/>
</dbReference>
<dbReference type="InterPro" id="IPR042099">
    <property type="entry name" value="ANL_N_sf"/>
</dbReference>
<feature type="domain" description="AMP-dependent synthetase/ligase" evidence="2">
    <location>
        <begin position="7"/>
        <end position="389"/>
    </location>
</feature>
<reference evidence="3 4" key="1">
    <citation type="submission" date="2020-04" db="EMBL/GenBank/DDBJ databases">
        <title>Novel species.</title>
        <authorList>
            <person name="Teo W.F.A."/>
            <person name="Lipun K."/>
            <person name="Srisuk N."/>
            <person name="Duangmal K."/>
        </authorList>
    </citation>
    <scope>NUCLEOTIDE SEQUENCE [LARGE SCALE GENOMIC DNA]</scope>
    <source>
        <strain evidence="3 4">K13G38</strain>
    </source>
</reference>
<protein>
    <submittedName>
        <fullName evidence="3">Fatty acyl-AMP ligase</fullName>
    </submittedName>
</protein>
<accession>A0ABX1JGC0</accession>
<dbReference type="Proteomes" id="UP000715441">
    <property type="component" value="Unassembled WGS sequence"/>
</dbReference>
<dbReference type="Gene3D" id="3.40.50.12780">
    <property type="entry name" value="N-terminal domain of ligase-like"/>
    <property type="match status" value="1"/>
</dbReference>
<dbReference type="PANTHER" id="PTHR22754:SF32">
    <property type="entry name" value="DISCO-INTERACTING PROTEIN 2"/>
    <property type="match status" value="1"/>
</dbReference>
<dbReference type="SUPFAM" id="SSF56801">
    <property type="entry name" value="Acetyl-CoA synthetase-like"/>
    <property type="match status" value="1"/>
</dbReference>
<evidence type="ECO:0000313" key="4">
    <source>
        <dbReference type="Proteomes" id="UP000715441"/>
    </source>
</evidence>
<gene>
    <name evidence="3" type="ORF">HFP15_38025</name>
</gene>
<dbReference type="GO" id="GO:0016874">
    <property type="term" value="F:ligase activity"/>
    <property type="evidence" value="ECO:0007669"/>
    <property type="project" value="UniProtKB-KW"/>
</dbReference>
<sequence>MTIPDRFDAAAARNPGQIVSFPGEGERLTYAELQESSKRMAAGLAAAGARPGDAIGVLSPNSAAFLQAVLAAGRLGAAACPLPLPMGMRDLEGYLRRTQAIVDGARLTHLVTVPKLRPVTDNLTGPRVFDAATLAKHEQAPLPGARPGQTAVLQFTSGSTAAPKGVVLAHANVVSCADSITEAIKITGADAWGSWLPLFHDMGLFGTITGLFNGIAITVWSPVTFVKSPAAWLTEFLATGATICAMPNFGYDYLLAAVPEDRELDMSHWRVAFNGAEAISVRSVRAFLERFERAGFRPEAMTPAYGMAEATLVATLPPLEQAPVSEFVDRALLAGTGKAVPVDEGPNARGVVGLGSAVPGMRVRIAGGVPDGEVGEIEVTGAAVTSGYLGRPDGPFTGDGWLRTGDLGYLREGELFFTGRVKEMITVRGENVYPLDVEAIAQLVPGVYKGRCVAFVDDERIVVCAETVLRDPAERRRLHDDIAARCSVELGLSGLVVDLVPARTIPRTTSGKLQRLAMRERYKTRESA</sequence>
<organism evidence="3 4">
    <name type="scientific">Amycolatopsis acididurans</name>
    <dbReference type="NCBI Taxonomy" id="2724524"/>
    <lineage>
        <taxon>Bacteria</taxon>
        <taxon>Bacillati</taxon>
        <taxon>Actinomycetota</taxon>
        <taxon>Actinomycetes</taxon>
        <taxon>Pseudonocardiales</taxon>
        <taxon>Pseudonocardiaceae</taxon>
        <taxon>Amycolatopsis</taxon>
    </lineage>
</organism>
<evidence type="ECO:0000259" key="2">
    <source>
        <dbReference type="Pfam" id="PF00501"/>
    </source>
</evidence>
<evidence type="ECO:0000313" key="3">
    <source>
        <dbReference type="EMBL" id="NKQ58658.1"/>
    </source>
</evidence>
<dbReference type="InterPro" id="IPR000873">
    <property type="entry name" value="AMP-dep_synth/lig_dom"/>
</dbReference>
<keyword evidence="3" id="KW-0436">Ligase</keyword>
<dbReference type="EMBL" id="JAAXLS010000062">
    <property type="protein sequence ID" value="NKQ58658.1"/>
    <property type="molecule type" value="Genomic_DNA"/>
</dbReference>
<evidence type="ECO:0000256" key="1">
    <source>
        <dbReference type="ARBA" id="ARBA00006432"/>
    </source>
</evidence>
<dbReference type="Pfam" id="PF00501">
    <property type="entry name" value="AMP-binding"/>
    <property type="match status" value="1"/>
</dbReference>
<dbReference type="InterPro" id="IPR045851">
    <property type="entry name" value="AMP-bd_C_sf"/>
</dbReference>
<comment type="caution">
    <text evidence="3">The sequence shown here is derived from an EMBL/GenBank/DDBJ whole genome shotgun (WGS) entry which is preliminary data.</text>
</comment>
<dbReference type="RefSeq" id="WP_168522698.1">
    <property type="nucleotide sequence ID" value="NZ_JAAXLS010000062.1"/>
</dbReference>
<comment type="similarity">
    <text evidence="1">Belongs to the ATP-dependent AMP-binding enzyme family.</text>
</comment>
<name>A0ABX1JGC0_9PSEU</name>
<dbReference type="PANTHER" id="PTHR22754">
    <property type="entry name" value="DISCO-INTERACTING PROTEIN 2 DIP2 -RELATED"/>
    <property type="match status" value="1"/>
</dbReference>
<keyword evidence="4" id="KW-1185">Reference proteome</keyword>